<dbReference type="Gene3D" id="1.20.1340.10">
    <property type="entry name" value="dopa decarboxylase, N-terminal domain"/>
    <property type="match status" value="1"/>
</dbReference>
<dbReference type="GO" id="GO:0030170">
    <property type="term" value="F:pyridoxal phosphate binding"/>
    <property type="evidence" value="ECO:0007669"/>
    <property type="project" value="InterPro"/>
</dbReference>
<dbReference type="GO" id="GO:0019752">
    <property type="term" value="P:carboxylic acid metabolic process"/>
    <property type="evidence" value="ECO:0007669"/>
    <property type="project" value="InterPro"/>
</dbReference>
<evidence type="ECO:0000313" key="7">
    <source>
        <dbReference type="EMBL" id="KAJ8939239.1"/>
    </source>
</evidence>
<reference evidence="7" key="1">
    <citation type="journal article" date="2023" name="Insect Mol. Biol.">
        <title>Genome sequencing provides insights into the evolution of gene families encoding plant cell wall-degrading enzymes in longhorned beetles.</title>
        <authorList>
            <person name="Shin N.R."/>
            <person name="Okamura Y."/>
            <person name="Kirsch R."/>
            <person name="Pauchet Y."/>
        </authorList>
    </citation>
    <scope>NUCLEOTIDE SEQUENCE</scope>
    <source>
        <strain evidence="7">AMC_N1</strain>
    </source>
</reference>
<dbReference type="InterPro" id="IPR002129">
    <property type="entry name" value="PyrdxlP-dep_de-COase"/>
</dbReference>
<dbReference type="FunFam" id="3.40.640.10:FF:000025">
    <property type="entry name" value="Histidine decarboxylase"/>
    <property type="match status" value="1"/>
</dbReference>
<dbReference type="InterPro" id="IPR015424">
    <property type="entry name" value="PyrdxlP-dep_Trfase"/>
</dbReference>
<dbReference type="SUPFAM" id="SSF53383">
    <property type="entry name" value="PLP-dependent transferases"/>
    <property type="match status" value="1"/>
</dbReference>
<evidence type="ECO:0008006" key="9">
    <source>
        <dbReference type="Google" id="ProtNLM"/>
    </source>
</evidence>
<sequence>MNTDQFRQFGKAAVDYIADYFDSIKNRPVFHSVHPGYLQELIPAEPPRRGDLWKDVLQDVDRVIMPGITHWHSPNFHAYFSAANSFPAIVGEMMGAGFTSIGINWMASPAYTELEVAMMNWLGKLLHLPEHFLNCSDGPGGGVIQAYKTYFQGSASETTLLCLLAAKEKKVRDLKALNPDLNDTEIKTKLVAYSSDQSNSSVERAGLLGSVPMRLIPADEDGKFPANKLLEAMRKDRAQGLIPCYVVACLGTTPTCAFDDLTELGPICNQENVWLHVDAAYAGAAFSCPEYRYLMEGVEYADSFNFSPHKWMLVNFDCSAMWVRNARFLTDAFQVDRIYLKSKQLTSIPEYRHWRIPLGGKFRALKLWFVLRIYGVEGIQNYIRHQVALAKYFEQLVVDDSRFELCCSNMGLVCFQLRGDNELTEILFEKIIENRNIFVLSGYFNGKYVIRFSICSQLTERCDIDNAWQEIVSQAKFVLRHHGGLR</sequence>
<gene>
    <name evidence="7" type="ORF">NQ318_015197</name>
</gene>
<evidence type="ECO:0000256" key="4">
    <source>
        <dbReference type="ARBA" id="ARBA00023239"/>
    </source>
</evidence>
<dbReference type="FunFam" id="1.20.1340.10:FF:000001">
    <property type="entry name" value="Histidine decarboxylase"/>
    <property type="match status" value="1"/>
</dbReference>
<dbReference type="CDD" id="cd06450">
    <property type="entry name" value="DOPA_deC_like"/>
    <property type="match status" value="1"/>
</dbReference>
<dbReference type="GO" id="GO:0006584">
    <property type="term" value="P:catecholamine metabolic process"/>
    <property type="evidence" value="ECO:0007669"/>
    <property type="project" value="TreeGrafter"/>
</dbReference>
<dbReference type="PROSITE" id="PS00392">
    <property type="entry name" value="DDC_GAD_HDC_YDC"/>
    <property type="match status" value="1"/>
</dbReference>
<protein>
    <recommendedName>
        <fullName evidence="9">Aromatic-L-amino-acid decarboxylase</fullName>
    </recommendedName>
</protein>
<dbReference type="InterPro" id="IPR021115">
    <property type="entry name" value="Pyridoxal-P_BS"/>
</dbReference>
<comment type="caution">
    <text evidence="7">The sequence shown here is derived from an EMBL/GenBank/DDBJ whole genome shotgun (WGS) entry which is preliminary data.</text>
</comment>
<evidence type="ECO:0000256" key="3">
    <source>
        <dbReference type="ARBA" id="ARBA00022898"/>
    </source>
</evidence>
<organism evidence="7 8">
    <name type="scientific">Aromia moschata</name>
    <dbReference type="NCBI Taxonomy" id="1265417"/>
    <lineage>
        <taxon>Eukaryota</taxon>
        <taxon>Metazoa</taxon>
        <taxon>Ecdysozoa</taxon>
        <taxon>Arthropoda</taxon>
        <taxon>Hexapoda</taxon>
        <taxon>Insecta</taxon>
        <taxon>Pterygota</taxon>
        <taxon>Neoptera</taxon>
        <taxon>Endopterygota</taxon>
        <taxon>Coleoptera</taxon>
        <taxon>Polyphaga</taxon>
        <taxon>Cucujiformia</taxon>
        <taxon>Chrysomeloidea</taxon>
        <taxon>Cerambycidae</taxon>
        <taxon>Cerambycinae</taxon>
        <taxon>Callichromatini</taxon>
        <taxon>Aromia</taxon>
    </lineage>
</organism>
<dbReference type="PRINTS" id="PR00800">
    <property type="entry name" value="YHDCRBOXLASE"/>
</dbReference>
<evidence type="ECO:0000256" key="2">
    <source>
        <dbReference type="ARBA" id="ARBA00009533"/>
    </source>
</evidence>
<dbReference type="GO" id="GO:0004058">
    <property type="term" value="F:aromatic-L-amino-acid decarboxylase activity"/>
    <property type="evidence" value="ECO:0007669"/>
    <property type="project" value="TreeGrafter"/>
</dbReference>
<dbReference type="InterPro" id="IPR015421">
    <property type="entry name" value="PyrdxlP-dep_Trfase_major"/>
</dbReference>
<keyword evidence="4 6" id="KW-0456">Lyase</keyword>
<evidence type="ECO:0000256" key="5">
    <source>
        <dbReference type="PIRSR" id="PIRSR602129-50"/>
    </source>
</evidence>
<name>A0AAV8XL98_9CUCU</name>
<comment type="similarity">
    <text evidence="2 6">Belongs to the group II decarboxylase family.</text>
</comment>
<dbReference type="Gene3D" id="3.90.1150.10">
    <property type="entry name" value="Aspartate Aminotransferase, domain 1"/>
    <property type="match status" value="1"/>
</dbReference>
<dbReference type="PANTHER" id="PTHR11999:SF60">
    <property type="entry name" value="3,4-DIHYDROXYPHENYLACETALDEHYDE SYNTHASE"/>
    <property type="match status" value="1"/>
</dbReference>
<dbReference type="Pfam" id="PF00282">
    <property type="entry name" value="Pyridoxal_deC"/>
    <property type="match status" value="1"/>
</dbReference>
<dbReference type="GO" id="GO:0006520">
    <property type="term" value="P:amino acid metabolic process"/>
    <property type="evidence" value="ECO:0007669"/>
    <property type="project" value="InterPro"/>
</dbReference>
<evidence type="ECO:0000313" key="8">
    <source>
        <dbReference type="Proteomes" id="UP001162162"/>
    </source>
</evidence>
<dbReference type="Gene3D" id="3.40.640.10">
    <property type="entry name" value="Type I PLP-dependent aspartate aminotransferase-like (Major domain)"/>
    <property type="match status" value="1"/>
</dbReference>
<dbReference type="EMBL" id="JAPWTK010000499">
    <property type="protein sequence ID" value="KAJ8939239.1"/>
    <property type="molecule type" value="Genomic_DNA"/>
</dbReference>
<dbReference type="AlphaFoldDB" id="A0AAV8XL98"/>
<evidence type="ECO:0000256" key="6">
    <source>
        <dbReference type="RuleBase" id="RU000382"/>
    </source>
</evidence>
<dbReference type="Proteomes" id="UP001162162">
    <property type="component" value="Unassembled WGS sequence"/>
</dbReference>
<comment type="cofactor">
    <cofactor evidence="1 5 6">
        <name>pyridoxal 5'-phosphate</name>
        <dbReference type="ChEBI" id="CHEBI:597326"/>
    </cofactor>
</comment>
<keyword evidence="3 5" id="KW-0663">Pyridoxal phosphate</keyword>
<feature type="modified residue" description="N6-(pyridoxal phosphate)lysine" evidence="5">
    <location>
        <position position="310"/>
    </location>
</feature>
<dbReference type="InterPro" id="IPR010977">
    <property type="entry name" value="Aromatic_deC"/>
</dbReference>
<keyword evidence="8" id="KW-1185">Reference proteome</keyword>
<proteinExistence type="inferred from homology"/>
<evidence type="ECO:0000256" key="1">
    <source>
        <dbReference type="ARBA" id="ARBA00001933"/>
    </source>
</evidence>
<dbReference type="GO" id="GO:0005737">
    <property type="term" value="C:cytoplasm"/>
    <property type="evidence" value="ECO:0007669"/>
    <property type="project" value="TreeGrafter"/>
</dbReference>
<accession>A0AAV8XL98</accession>
<dbReference type="InterPro" id="IPR015422">
    <property type="entry name" value="PyrdxlP-dep_Trfase_small"/>
</dbReference>
<dbReference type="PANTHER" id="PTHR11999">
    <property type="entry name" value="GROUP II PYRIDOXAL-5-PHOSPHATE DECARBOXYLASE"/>
    <property type="match status" value="1"/>
</dbReference>